<evidence type="ECO:0000256" key="1">
    <source>
        <dbReference type="ARBA" id="ARBA00004651"/>
    </source>
</evidence>
<dbReference type="GO" id="GO:0005886">
    <property type="term" value="C:plasma membrane"/>
    <property type="evidence" value="ECO:0007669"/>
    <property type="project" value="UniProtKB-SubCell"/>
</dbReference>
<dbReference type="PANTHER" id="PTHR42985:SF40">
    <property type="entry name" value="LD47995P-RELATED"/>
    <property type="match status" value="1"/>
</dbReference>
<evidence type="ECO:0000256" key="9">
    <source>
        <dbReference type="ARBA" id="ARBA00023136"/>
    </source>
</evidence>
<feature type="transmembrane region" description="Helical" evidence="13">
    <location>
        <begin position="55"/>
        <end position="77"/>
    </location>
</feature>
<comment type="similarity">
    <text evidence="2 11">Belongs to the sodium:solute symporter (SSF) (TC 2.A.21) family.</text>
</comment>
<dbReference type="InterPro" id="IPR001734">
    <property type="entry name" value="Na/solute_symporter"/>
</dbReference>
<dbReference type="OMA" id="GRWSADT"/>
<dbReference type="OrthoDB" id="6132759at2759"/>
<feature type="transmembrane region" description="Helical" evidence="13">
    <location>
        <begin position="131"/>
        <end position="159"/>
    </location>
</feature>
<feature type="transmembrane region" description="Helical" evidence="13">
    <location>
        <begin position="513"/>
        <end position="534"/>
    </location>
</feature>
<dbReference type="InterPro" id="IPR038377">
    <property type="entry name" value="Na/Glc_symporter_sf"/>
</dbReference>
<dbReference type="GeneID" id="108677775"/>
<dbReference type="Gene3D" id="1.20.1730.10">
    <property type="entry name" value="Sodium/glucose cotransporter"/>
    <property type="match status" value="2"/>
</dbReference>
<keyword evidence="10" id="KW-0739">Sodium transport</keyword>
<feature type="region of interest" description="Disordered" evidence="12">
    <location>
        <begin position="433"/>
        <end position="501"/>
    </location>
</feature>
<dbReference type="KEGG" id="hazt:108677775"/>
<feature type="transmembrane region" description="Helical" evidence="13">
    <location>
        <begin position="165"/>
        <end position="184"/>
    </location>
</feature>
<keyword evidence="4" id="KW-1003">Cell membrane</keyword>
<feature type="transmembrane region" description="Helical" evidence="13">
    <location>
        <begin position="326"/>
        <end position="356"/>
    </location>
</feature>
<keyword evidence="9 13" id="KW-0472">Membrane</keyword>
<dbReference type="InterPro" id="IPR051163">
    <property type="entry name" value="Sodium:Solute_Symporter_SSF"/>
</dbReference>
<dbReference type="GO" id="GO:0006814">
    <property type="term" value="P:sodium ion transport"/>
    <property type="evidence" value="ECO:0007669"/>
    <property type="project" value="UniProtKB-KW"/>
</dbReference>
<dbReference type="PANTHER" id="PTHR42985">
    <property type="entry name" value="SODIUM-COUPLED MONOCARBOXYLATE TRANSPORTER"/>
    <property type="match status" value="1"/>
</dbReference>
<gene>
    <name evidence="15" type="primary">LOC108677775</name>
</gene>
<evidence type="ECO:0000256" key="10">
    <source>
        <dbReference type="ARBA" id="ARBA00023201"/>
    </source>
</evidence>
<evidence type="ECO:0000256" key="6">
    <source>
        <dbReference type="ARBA" id="ARBA00022989"/>
    </source>
</evidence>
<accession>A0A979FWD8</accession>
<evidence type="ECO:0000256" key="2">
    <source>
        <dbReference type="ARBA" id="ARBA00006434"/>
    </source>
</evidence>
<evidence type="ECO:0000256" key="11">
    <source>
        <dbReference type="RuleBase" id="RU362091"/>
    </source>
</evidence>
<keyword evidence="7" id="KW-0915">Sodium</keyword>
<keyword evidence="3" id="KW-0813">Transport</keyword>
<keyword evidence="14" id="KW-1185">Reference proteome</keyword>
<evidence type="ECO:0000313" key="14">
    <source>
        <dbReference type="Proteomes" id="UP000694843"/>
    </source>
</evidence>
<evidence type="ECO:0000256" key="8">
    <source>
        <dbReference type="ARBA" id="ARBA00023065"/>
    </source>
</evidence>
<dbReference type="Pfam" id="PF00474">
    <property type="entry name" value="SSF"/>
    <property type="match status" value="1"/>
</dbReference>
<protein>
    <submittedName>
        <fullName evidence="15">Sodium-dependent multivitamin transporter</fullName>
    </submittedName>
</protein>
<evidence type="ECO:0000256" key="5">
    <source>
        <dbReference type="ARBA" id="ARBA00022692"/>
    </source>
</evidence>
<reference evidence="15" key="1">
    <citation type="submission" date="2025-08" db="UniProtKB">
        <authorList>
            <consortium name="RefSeq"/>
        </authorList>
    </citation>
    <scope>IDENTIFICATION</scope>
    <source>
        <tissue evidence="15">Whole organism</tissue>
    </source>
</reference>
<evidence type="ECO:0000313" key="15">
    <source>
        <dbReference type="RefSeq" id="XP_047741573.1"/>
    </source>
</evidence>
<proteinExistence type="inferred from homology"/>
<feature type="transmembrane region" description="Helical" evidence="13">
    <location>
        <begin position="281"/>
        <end position="306"/>
    </location>
</feature>
<dbReference type="Proteomes" id="UP000694843">
    <property type="component" value="Unplaced"/>
</dbReference>
<dbReference type="PROSITE" id="PS50283">
    <property type="entry name" value="NA_SOLUT_SYMP_3"/>
    <property type="match status" value="1"/>
</dbReference>
<keyword evidence="6 13" id="KW-1133">Transmembrane helix</keyword>
<evidence type="ECO:0000256" key="12">
    <source>
        <dbReference type="SAM" id="MobiDB-lite"/>
    </source>
</evidence>
<evidence type="ECO:0000256" key="7">
    <source>
        <dbReference type="ARBA" id="ARBA00023053"/>
    </source>
</evidence>
<keyword evidence="5 13" id="KW-0812">Transmembrane</keyword>
<feature type="transmembrane region" description="Helical" evidence="13">
    <location>
        <begin position="196"/>
        <end position="222"/>
    </location>
</feature>
<sequence length="594" mass="63663">MTEAEMEVTAVLGVFDYVVVAMLLLLSSSIGLYYRLTGGKQATLKEFMLADNSMPFVPVAFSLMASFMSAITLLGVVQEMYMFGTMFIMINLAYIICTPIVCYFYLPVFYNLQKISVYKYLELRFGYQTRLLASLSFTLQMTLYTGIVLYAPALALAAVTGLSQALSIALVGSVCTLYSALGGMKAVLITDVLQSVLMFAAVLIVVCTGLQTFSLSQVFSIANQSGRLQFFSLDPDPRTRHTLWTQVLGGSVTYLSLYAVNQAQVQRLLACRTLKQAQCAVWLQWPILMTLSLSTALAGLIIYAQYSQCDPLLTGVISKSDQVNYLYGALCIGLAFVTASLGAGVLQASLTVFGAVGGPLLGLFTLGMTTRSVGQRGAVMGLVVGLGLSLWIGFGQPKPSPSYKPRSIEGCADISTGRNVSFLLTVPPLADTSADGRWSADTSADGRWSADTRHASIADKTARMTKDNVTDVRKPSSIGLTPNTTGEAGDPSGASSPSGGASSPLHELYAVSYAWIGTIGFMSTYVTAVLLTLVTRCMSGAADADVDELLLTPCCRRKPPDADKLSCLADVRQRGLLHNDSTNAFEEIMDNSKL</sequence>
<organism evidence="14 15">
    <name type="scientific">Hyalella azteca</name>
    <name type="common">Amphipod</name>
    <dbReference type="NCBI Taxonomy" id="294128"/>
    <lineage>
        <taxon>Eukaryota</taxon>
        <taxon>Metazoa</taxon>
        <taxon>Ecdysozoa</taxon>
        <taxon>Arthropoda</taxon>
        <taxon>Crustacea</taxon>
        <taxon>Multicrustacea</taxon>
        <taxon>Malacostraca</taxon>
        <taxon>Eumalacostraca</taxon>
        <taxon>Peracarida</taxon>
        <taxon>Amphipoda</taxon>
        <taxon>Senticaudata</taxon>
        <taxon>Talitrida</taxon>
        <taxon>Talitroidea</taxon>
        <taxon>Hyalellidae</taxon>
        <taxon>Hyalella</taxon>
    </lineage>
</organism>
<feature type="compositionally biased region" description="Basic and acidic residues" evidence="12">
    <location>
        <begin position="448"/>
        <end position="474"/>
    </location>
</feature>
<comment type="subcellular location">
    <subcellularLocation>
        <location evidence="1">Cell membrane</location>
        <topology evidence="1">Multi-pass membrane protein</topology>
    </subcellularLocation>
</comment>
<evidence type="ECO:0000256" key="4">
    <source>
        <dbReference type="ARBA" id="ARBA00022475"/>
    </source>
</evidence>
<feature type="compositionally biased region" description="Low complexity" evidence="12">
    <location>
        <begin position="488"/>
        <end position="501"/>
    </location>
</feature>
<feature type="transmembrane region" description="Helical" evidence="13">
    <location>
        <begin position="83"/>
        <end position="110"/>
    </location>
</feature>
<evidence type="ECO:0000256" key="3">
    <source>
        <dbReference type="ARBA" id="ARBA00022448"/>
    </source>
</evidence>
<keyword evidence="8" id="KW-0406">Ion transport</keyword>
<dbReference type="GO" id="GO:0015293">
    <property type="term" value="F:symporter activity"/>
    <property type="evidence" value="ECO:0007669"/>
    <property type="project" value="TreeGrafter"/>
</dbReference>
<feature type="transmembrane region" description="Helical" evidence="13">
    <location>
        <begin position="377"/>
        <end position="394"/>
    </location>
</feature>
<feature type="transmembrane region" description="Helical" evidence="13">
    <location>
        <begin position="242"/>
        <end position="260"/>
    </location>
</feature>
<dbReference type="AlphaFoldDB" id="A0A979FWD8"/>
<feature type="transmembrane region" description="Helical" evidence="13">
    <location>
        <begin position="12"/>
        <end position="34"/>
    </location>
</feature>
<evidence type="ECO:0000256" key="13">
    <source>
        <dbReference type="SAM" id="Phobius"/>
    </source>
</evidence>
<dbReference type="RefSeq" id="XP_047741573.1">
    <property type="nucleotide sequence ID" value="XM_047885617.1"/>
</dbReference>
<name>A0A979FWD8_HYAAZ</name>